<dbReference type="Pfam" id="PF11184">
    <property type="entry name" value="DUF2969"/>
    <property type="match status" value="1"/>
</dbReference>
<dbReference type="InterPro" id="IPR021351">
    <property type="entry name" value="DUF2969"/>
</dbReference>
<accession>A0A0M9DB53</accession>
<protein>
    <recommendedName>
        <fullName evidence="5">DUF2969 domain-containing protein</fullName>
    </recommendedName>
</protein>
<dbReference type="PATRIC" id="fig|148814.10.peg.521"/>
<dbReference type="AlphaFoldDB" id="A0A0M9DB53"/>
<dbReference type="RefSeq" id="WP_053791633.1">
    <property type="nucleotide sequence ID" value="NZ_BAABVW010000132.1"/>
</dbReference>
<evidence type="ECO:0000313" key="3">
    <source>
        <dbReference type="Proteomes" id="UP000037778"/>
    </source>
</evidence>
<dbReference type="EMBL" id="JXCY01000004">
    <property type="protein sequence ID" value="KOY76850.1"/>
    <property type="molecule type" value="Genomic_DNA"/>
</dbReference>
<dbReference type="EMBL" id="BDDX01000003">
    <property type="protein sequence ID" value="GAT90277.1"/>
    <property type="molecule type" value="Genomic_DNA"/>
</dbReference>
<dbReference type="Proteomes" id="UP000186588">
    <property type="component" value="Unassembled WGS sequence"/>
</dbReference>
<gene>
    <name evidence="1" type="ORF">FF306_00372</name>
    <name evidence="2" type="ORF">RZ71_13070</name>
</gene>
<reference evidence="2 3" key="1">
    <citation type="journal article" date="2015" name="Genome Biol. Evol.">
        <title>Functionally Structured Genomes in Lactobacillus kunkeei Colonizing the Honey Crop and Food Products of Honeybees and Stingless Bees.</title>
        <authorList>
            <person name="Tamarit D."/>
            <person name="Ellegaard K.M."/>
            <person name="Wikander J."/>
            <person name="Olofsson T."/>
            <person name="Vasquez A."/>
            <person name="Andersson S.G."/>
        </authorList>
    </citation>
    <scope>NUCLEOTIDE SEQUENCE [LARGE SCALE GENOMIC DNA]</scope>
    <source>
        <strain evidence="2 3">LAko</strain>
    </source>
</reference>
<keyword evidence="3" id="KW-1185">Reference proteome</keyword>
<dbReference type="Proteomes" id="UP000037778">
    <property type="component" value="Unassembled WGS sequence"/>
</dbReference>
<sequence>MSKGKKNIEVTLDTQNVNGEEREVLFVGKQEVGFIRQMDEEKFEAVFDEDNVFKAKSLDEGIELLISQYNLHKG</sequence>
<reference evidence="1 4" key="2">
    <citation type="journal article" date="2016" name="Syst. Appl. Microbiol.">
        <title>Genomic characterization of a fructophilic bee symbiont Lactobacillus kunkeei reveals its niche-specific adaptation.</title>
        <authorList>
            <person name="Maeno S."/>
            <person name="Tanizawa Y."/>
            <person name="Kanesaki Y."/>
            <person name="Kubota E."/>
            <person name="Kumar H."/>
            <person name="Dicks L."/>
            <person name="Salminen S."/>
            <person name="Nakagawa J."/>
            <person name="Arita M."/>
            <person name="Endo A."/>
        </authorList>
    </citation>
    <scope>NUCLEOTIDE SEQUENCE [LARGE SCALE GENOMIC DNA]</scope>
    <source>
        <strain evidence="1 4">FF30-6</strain>
    </source>
</reference>
<evidence type="ECO:0000313" key="4">
    <source>
        <dbReference type="Proteomes" id="UP000186588"/>
    </source>
</evidence>
<comment type="caution">
    <text evidence="1">The sequence shown here is derived from an EMBL/GenBank/DDBJ whole genome shotgun (WGS) entry which is preliminary data.</text>
</comment>
<evidence type="ECO:0000313" key="1">
    <source>
        <dbReference type="EMBL" id="GAT90277.1"/>
    </source>
</evidence>
<proteinExistence type="predicted"/>
<evidence type="ECO:0000313" key="2">
    <source>
        <dbReference type="EMBL" id="KOY76850.1"/>
    </source>
</evidence>
<name>A0A0M9DB53_9LACO</name>
<organism evidence="1 4">
    <name type="scientific">Apilactobacillus kunkeei</name>
    <dbReference type="NCBI Taxonomy" id="148814"/>
    <lineage>
        <taxon>Bacteria</taxon>
        <taxon>Bacillati</taxon>
        <taxon>Bacillota</taxon>
        <taxon>Bacilli</taxon>
        <taxon>Lactobacillales</taxon>
        <taxon>Lactobacillaceae</taxon>
        <taxon>Apilactobacillus</taxon>
    </lineage>
</organism>
<evidence type="ECO:0008006" key="5">
    <source>
        <dbReference type="Google" id="ProtNLM"/>
    </source>
</evidence>